<dbReference type="OrthoDB" id="2157498at2759"/>
<name>A0A1E3NZB9_WICAA</name>
<keyword evidence="3" id="KW-1185">Reference proteome</keyword>
<dbReference type="GeneID" id="30199370"/>
<protein>
    <submittedName>
        <fullName evidence="2">Uncharacterized protein</fullName>
    </submittedName>
</protein>
<feature type="transmembrane region" description="Helical" evidence="1">
    <location>
        <begin position="73"/>
        <end position="93"/>
    </location>
</feature>
<keyword evidence="1" id="KW-1133">Transmembrane helix</keyword>
<dbReference type="RefSeq" id="XP_019037605.1">
    <property type="nucleotide sequence ID" value="XM_019182124.1"/>
</dbReference>
<organism evidence="2 3">
    <name type="scientific">Wickerhamomyces anomalus (strain ATCC 58044 / CBS 1984 / NCYC 433 / NRRL Y-366-8)</name>
    <name type="common">Yeast</name>
    <name type="synonym">Hansenula anomala</name>
    <dbReference type="NCBI Taxonomy" id="683960"/>
    <lineage>
        <taxon>Eukaryota</taxon>
        <taxon>Fungi</taxon>
        <taxon>Dikarya</taxon>
        <taxon>Ascomycota</taxon>
        <taxon>Saccharomycotina</taxon>
        <taxon>Saccharomycetes</taxon>
        <taxon>Phaffomycetales</taxon>
        <taxon>Wickerhamomycetaceae</taxon>
        <taxon>Wickerhamomyces</taxon>
    </lineage>
</organism>
<dbReference type="PANTHER" id="PTHR39400:SF1">
    <property type="entry name" value="PIG-P DOMAIN-CONTAINING PROTEIN"/>
    <property type="match status" value="1"/>
</dbReference>
<dbReference type="Proteomes" id="UP000094112">
    <property type="component" value="Unassembled WGS sequence"/>
</dbReference>
<dbReference type="EMBL" id="KV454212">
    <property type="protein sequence ID" value="ODQ58398.1"/>
    <property type="molecule type" value="Genomic_DNA"/>
</dbReference>
<dbReference type="STRING" id="683960.A0A1E3NZB9"/>
<dbReference type="Pfam" id="PF15159">
    <property type="entry name" value="PIG-Y"/>
    <property type="match status" value="1"/>
</dbReference>
<proteinExistence type="predicted"/>
<accession>A0A1E3NZB9</accession>
<reference evidence="2 3" key="1">
    <citation type="journal article" date="2016" name="Proc. Natl. Acad. Sci. U.S.A.">
        <title>Comparative genomics of biotechnologically important yeasts.</title>
        <authorList>
            <person name="Riley R."/>
            <person name="Haridas S."/>
            <person name="Wolfe K.H."/>
            <person name="Lopes M.R."/>
            <person name="Hittinger C.T."/>
            <person name="Goeker M."/>
            <person name="Salamov A.A."/>
            <person name="Wisecaver J.H."/>
            <person name="Long T.M."/>
            <person name="Calvey C.H."/>
            <person name="Aerts A.L."/>
            <person name="Barry K.W."/>
            <person name="Choi C."/>
            <person name="Clum A."/>
            <person name="Coughlan A.Y."/>
            <person name="Deshpande S."/>
            <person name="Douglass A.P."/>
            <person name="Hanson S.J."/>
            <person name="Klenk H.-P."/>
            <person name="LaButti K.M."/>
            <person name="Lapidus A."/>
            <person name="Lindquist E.A."/>
            <person name="Lipzen A.M."/>
            <person name="Meier-Kolthoff J.P."/>
            <person name="Ohm R.A."/>
            <person name="Otillar R.P."/>
            <person name="Pangilinan J.L."/>
            <person name="Peng Y."/>
            <person name="Rokas A."/>
            <person name="Rosa C.A."/>
            <person name="Scheuner C."/>
            <person name="Sibirny A.A."/>
            <person name="Slot J.C."/>
            <person name="Stielow J.B."/>
            <person name="Sun H."/>
            <person name="Kurtzman C.P."/>
            <person name="Blackwell M."/>
            <person name="Grigoriev I.V."/>
            <person name="Jeffries T.W."/>
        </authorList>
    </citation>
    <scope>NUCLEOTIDE SEQUENCE [LARGE SCALE GENOMIC DNA]</scope>
    <source>
        <strain evidence="3">ATCC 58044 / CBS 1984 / NCYC 433 / NRRL Y-366-8</strain>
    </source>
</reference>
<dbReference type="PANTHER" id="PTHR39400">
    <property type="entry name" value="YALI0E29227P"/>
    <property type="match status" value="1"/>
</dbReference>
<evidence type="ECO:0000256" key="1">
    <source>
        <dbReference type="SAM" id="Phobius"/>
    </source>
</evidence>
<keyword evidence="1" id="KW-0472">Membrane</keyword>
<dbReference type="AlphaFoldDB" id="A0A1E3NZB9"/>
<sequence>MTSTVDEAEVPLPLIKPRSLKHKLRSGNPEAEVRNGYILLISTWFIFIVSTGSLFELWSIPNPQNSDFPISNYYTHAILLIPVAAWLWCVISWTGLKLFKHAKGGAIES</sequence>
<evidence type="ECO:0000313" key="2">
    <source>
        <dbReference type="EMBL" id="ODQ58398.1"/>
    </source>
</evidence>
<dbReference type="InterPro" id="IPR029164">
    <property type="entry name" value="PIG-Y"/>
</dbReference>
<keyword evidence="1" id="KW-0812">Transmembrane</keyword>
<evidence type="ECO:0000313" key="3">
    <source>
        <dbReference type="Proteomes" id="UP000094112"/>
    </source>
</evidence>
<feature type="transmembrane region" description="Helical" evidence="1">
    <location>
        <begin position="37"/>
        <end position="61"/>
    </location>
</feature>
<gene>
    <name evidence="2" type="ORF">WICANDRAFT_33891</name>
</gene>